<dbReference type="Gene3D" id="1.20.120.450">
    <property type="entry name" value="dinb family like domain"/>
    <property type="match status" value="1"/>
</dbReference>
<dbReference type="InterPro" id="IPR024344">
    <property type="entry name" value="MDMPI_metal-binding"/>
</dbReference>
<evidence type="ECO:0000313" key="3">
    <source>
        <dbReference type="Proteomes" id="UP000806528"/>
    </source>
</evidence>
<dbReference type="Proteomes" id="UP000806528">
    <property type="component" value="Unassembled WGS sequence"/>
</dbReference>
<dbReference type="EMBL" id="JADBGI010000015">
    <property type="protein sequence ID" value="MBE3000482.1"/>
    <property type="molecule type" value="Genomic_DNA"/>
</dbReference>
<dbReference type="GO" id="GO:0016853">
    <property type="term" value="F:isomerase activity"/>
    <property type="evidence" value="ECO:0007669"/>
    <property type="project" value="UniProtKB-KW"/>
</dbReference>
<reference evidence="2 3" key="1">
    <citation type="submission" date="2020-09" db="EMBL/GenBank/DDBJ databases">
        <title>Diversity and distribution of actinomycetes associated with coral in the coast of Hainan.</title>
        <authorList>
            <person name="Li F."/>
        </authorList>
    </citation>
    <scope>NUCLEOTIDE SEQUENCE [LARGE SCALE GENOMIC DNA]</scope>
    <source>
        <strain evidence="2 3">HNM0947</strain>
    </source>
</reference>
<keyword evidence="2" id="KW-0413">Isomerase</keyword>
<dbReference type="SUPFAM" id="SSF109854">
    <property type="entry name" value="DinB/YfiT-like putative metalloenzymes"/>
    <property type="match status" value="1"/>
</dbReference>
<accession>A0ABR9P9H4</accession>
<evidence type="ECO:0000313" key="2">
    <source>
        <dbReference type="EMBL" id="MBE3000482.1"/>
    </source>
</evidence>
<gene>
    <name evidence="2" type="ORF">IDM40_17495</name>
</gene>
<name>A0ABR9P9H4_9ACTN</name>
<proteinExistence type="predicted"/>
<keyword evidence="3" id="KW-1185">Reference proteome</keyword>
<protein>
    <submittedName>
        <fullName evidence="2">Maleylpyruvate isomerase N-terminal domain-containing protein</fullName>
    </submittedName>
</protein>
<sequence>MDAARIYANTQSRLFDLASGLTEEQADAPVPALPDWTVTETYAHLAGICSDVLSGALTPPATDTVTARQVAERAHLDAEEICQEWKAETPAFLDLISTQQRTRYRLPVVDIWHHENDLRGALDLGPQTEDTDQLADFTIGGLAKGWSPELASVRVEATDTGRTWTLGQGEDLIWRAPLFELARAVLGRRSRGQVAAMDWSGDPAPVLEHLSAMPFPERDLAV</sequence>
<evidence type="ECO:0000259" key="1">
    <source>
        <dbReference type="Pfam" id="PF11716"/>
    </source>
</evidence>
<feature type="domain" description="Mycothiol-dependent maleylpyruvate isomerase metal-binding" evidence="1">
    <location>
        <begin position="13"/>
        <end position="102"/>
    </location>
</feature>
<dbReference type="Pfam" id="PF11716">
    <property type="entry name" value="MDMPI_N"/>
    <property type="match status" value="1"/>
</dbReference>
<dbReference type="InterPro" id="IPR034660">
    <property type="entry name" value="DinB/YfiT-like"/>
</dbReference>
<dbReference type="RefSeq" id="WP_193123087.1">
    <property type="nucleotide sequence ID" value="NZ_JADBGI010000015.1"/>
</dbReference>
<comment type="caution">
    <text evidence="2">The sequence shown here is derived from an EMBL/GenBank/DDBJ whole genome shotgun (WGS) entry which is preliminary data.</text>
</comment>
<organism evidence="2 3">
    <name type="scientific">Nocardiopsis coralli</name>
    <dbReference type="NCBI Taxonomy" id="2772213"/>
    <lineage>
        <taxon>Bacteria</taxon>
        <taxon>Bacillati</taxon>
        <taxon>Actinomycetota</taxon>
        <taxon>Actinomycetes</taxon>
        <taxon>Streptosporangiales</taxon>
        <taxon>Nocardiopsidaceae</taxon>
        <taxon>Nocardiopsis</taxon>
    </lineage>
</organism>